<reference evidence="1 2" key="1">
    <citation type="submission" date="2019-08" db="EMBL/GenBank/DDBJ databases">
        <title>Genomes of Antarctic Bizionia species.</title>
        <authorList>
            <person name="Bowman J.P."/>
        </authorList>
    </citation>
    <scope>NUCLEOTIDE SEQUENCE [LARGE SCALE GENOMIC DNA]</scope>
    <source>
        <strain evidence="1 2">HFD</strain>
    </source>
</reference>
<dbReference type="EMBL" id="VSKM01000004">
    <property type="protein sequence ID" value="TYB76813.1"/>
    <property type="molecule type" value="Genomic_DNA"/>
</dbReference>
<organism evidence="1 2">
    <name type="scientific">Bizionia saleffrena</name>
    <dbReference type="NCBI Taxonomy" id="291189"/>
    <lineage>
        <taxon>Bacteria</taxon>
        <taxon>Pseudomonadati</taxon>
        <taxon>Bacteroidota</taxon>
        <taxon>Flavobacteriia</taxon>
        <taxon>Flavobacteriales</taxon>
        <taxon>Flavobacteriaceae</taxon>
        <taxon>Bizionia</taxon>
    </lineage>
</organism>
<protein>
    <submittedName>
        <fullName evidence="1">Uncharacterized protein</fullName>
    </submittedName>
</protein>
<name>A0A8H2QK08_9FLAO</name>
<evidence type="ECO:0000313" key="1">
    <source>
        <dbReference type="EMBL" id="TYB76813.1"/>
    </source>
</evidence>
<sequence length="501" mass="57660">MELIQNNPYRIAGILSNATAKEVQKNKSKFLKFAEVGKRIESEYDFNSSLQLINRDKDNLAQAFSQIQQSQDKVNFSLFWFLNANPYDNTAIEYLKNGDKEKAVEIWEKVTRDKGVNSKNFSAFNNLGTFKLLSHRKEDIKEGLEAKIKLIESECFREFVLSVADETVKINKDLQIEKFVDELLKHFKSQYSNLESLQMFSNCNGSTQKYISRKFTEEPIHFIESQIESTKNKRNKNKSNAFKYGLDLAAMCKKELVLLQSLTGTTDLKYKTIADQLASEIMQCGIDYFNASLKNDANENYLEFAIKLTKIADRIAVGKLTKDRAKDNLVTLAEMKDQELSEAIEILKTIVNAYKNNERKILKQVREEEASMSYGQSINYSKVSELIKNSIDWDKATEIINKVIPKENIAKIKRSQDSSKISEYKSLVESVLERMSYTNRSRVEYLQYWESTRVTKKRESTSTSSYKDQTTTSSTDGEGIPLWLKWAGAILFFFLLVKSCS</sequence>
<comment type="caution">
    <text evidence="1">The sequence shown here is derived from an EMBL/GenBank/DDBJ whole genome shotgun (WGS) entry which is preliminary data.</text>
</comment>
<accession>A0A8H2QK08</accession>
<dbReference type="RefSeq" id="WP_148369187.1">
    <property type="nucleotide sequence ID" value="NZ_VSKM01000004.1"/>
</dbReference>
<dbReference type="Proteomes" id="UP000323324">
    <property type="component" value="Unassembled WGS sequence"/>
</dbReference>
<dbReference type="AlphaFoldDB" id="A0A8H2QK08"/>
<keyword evidence="2" id="KW-1185">Reference proteome</keyword>
<gene>
    <name evidence="1" type="ORF">ES676_05585</name>
</gene>
<proteinExistence type="predicted"/>
<evidence type="ECO:0000313" key="2">
    <source>
        <dbReference type="Proteomes" id="UP000323324"/>
    </source>
</evidence>